<dbReference type="InterPro" id="IPR001451">
    <property type="entry name" value="Hexapep"/>
</dbReference>
<dbReference type="RefSeq" id="WP_088601634.1">
    <property type="nucleotide sequence ID" value="NZ_NJIH01000002.1"/>
</dbReference>
<sequence>MTSSLIHPTAIVAPGAQLAADVAVGPYSIIGEHVSIGAGSIVGPHCVIDGHTRIGANNNFYRFCSIGGMPQDKKYAGEPTCLEIGDGNTVREYVTINTGTVQDVGTTRLGDDNWIMAYVHIAHDCQIGSHTVIANSVQLAGHIHIDDWAIVGGLSASHQFVRIGAHTMIGGTSSIRQDIPPYIIGAGDPFRPVGINSEGLSRRGFSAETIGVLKDAYKLLYRRQLSVEQAVEQMAELQQQHPESHQAVQVLVDFLKASTRGIARAQ</sequence>
<dbReference type="HAMAP" id="MF_00387">
    <property type="entry name" value="LpxA"/>
    <property type="match status" value="1"/>
</dbReference>
<dbReference type="CDD" id="cd03351">
    <property type="entry name" value="LbH_UDP-GlcNAc_AT"/>
    <property type="match status" value="1"/>
</dbReference>
<dbReference type="OrthoDB" id="9807278at2"/>
<dbReference type="AlphaFoldDB" id="A0A225MWH6"/>
<dbReference type="PIRSF" id="PIRSF000456">
    <property type="entry name" value="UDP-GlcNAc_acltr"/>
    <property type="match status" value="1"/>
</dbReference>
<dbReference type="Gene3D" id="2.160.10.10">
    <property type="entry name" value="Hexapeptide repeat proteins"/>
    <property type="match status" value="1"/>
</dbReference>
<evidence type="ECO:0000256" key="7">
    <source>
        <dbReference type="HAMAP-Rule" id="MF_00387"/>
    </source>
</evidence>
<dbReference type="InterPro" id="IPR037157">
    <property type="entry name" value="Acetyltransf_C_sf"/>
</dbReference>
<evidence type="ECO:0000256" key="6">
    <source>
        <dbReference type="ARBA" id="ARBA00023315"/>
    </source>
</evidence>
<reference evidence="10" key="1">
    <citation type="submission" date="2017-06" db="EMBL/GenBank/DDBJ databases">
        <title>Herbaspirillum phytohormonus sp. nov., isolated from the root nodule of Robinia pseudoacacia in lead-zinc mine.</title>
        <authorList>
            <person name="Fan M."/>
            <person name="Lin Y."/>
        </authorList>
    </citation>
    <scope>NUCLEOTIDE SEQUENCE [LARGE SCALE GENOMIC DNA]</scope>
    <source>
        <strain evidence="10">SC-089</strain>
    </source>
</reference>
<comment type="subcellular location">
    <subcellularLocation>
        <location evidence="7">Cytoplasm</location>
    </subcellularLocation>
</comment>
<comment type="similarity">
    <text evidence="7">Belongs to the transferase hexapeptide repeat family. LpxA subfamily.</text>
</comment>
<dbReference type="SUPFAM" id="SSF51161">
    <property type="entry name" value="Trimeric LpxA-like enzymes"/>
    <property type="match status" value="1"/>
</dbReference>
<dbReference type="Pfam" id="PF13720">
    <property type="entry name" value="Acetyltransf_11"/>
    <property type="match status" value="1"/>
</dbReference>
<evidence type="ECO:0000313" key="10">
    <source>
        <dbReference type="Proteomes" id="UP000214603"/>
    </source>
</evidence>
<evidence type="ECO:0000313" key="9">
    <source>
        <dbReference type="EMBL" id="OWT65484.1"/>
    </source>
</evidence>
<keyword evidence="4 7" id="KW-0677">Repeat</keyword>
<evidence type="ECO:0000256" key="4">
    <source>
        <dbReference type="ARBA" id="ARBA00022737"/>
    </source>
</evidence>
<dbReference type="GO" id="GO:0008780">
    <property type="term" value="F:acyl-[acyl-carrier-protein]-UDP-N-acetylglucosamine O-acyltransferase activity"/>
    <property type="evidence" value="ECO:0007669"/>
    <property type="project" value="UniProtKB-UniRule"/>
</dbReference>
<keyword evidence="6 7" id="KW-0012">Acyltransferase</keyword>
<evidence type="ECO:0000256" key="1">
    <source>
        <dbReference type="ARBA" id="ARBA00022516"/>
    </source>
</evidence>
<dbReference type="InterPro" id="IPR029098">
    <property type="entry name" value="Acetyltransf_C"/>
</dbReference>
<keyword evidence="5 7" id="KW-0443">Lipid metabolism</keyword>
<keyword evidence="10" id="KW-1185">Reference proteome</keyword>
<comment type="subunit">
    <text evidence="7">Homotrimer.</text>
</comment>
<proteinExistence type="inferred from homology"/>
<dbReference type="NCBIfam" id="TIGR01852">
    <property type="entry name" value="lipid_A_lpxA"/>
    <property type="match status" value="1"/>
</dbReference>
<dbReference type="EMBL" id="NJIH01000002">
    <property type="protein sequence ID" value="OWT65484.1"/>
    <property type="molecule type" value="Genomic_DNA"/>
</dbReference>
<evidence type="ECO:0000256" key="3">
    <source>
        <dbReference type="ARBA" id="ARBA00022679"/>
    </source>
</evidence>
<accession>A0A225MWH6</accession>
<keyword evidence="1 7" id="KW-0444">Lipid biosynthesis</keyword>
<dbReference type="Proteomes" id="UP000214603">
    <property type="component" value="Unassembled WGS sequence"/>
</dbReference>
<dbReference type="PANTHER" id="PTHR43480">
    <property type="entry name" value="ACYL-[ACYL-CARRIER-PROTEIN]--UDP-N-ACETYLGLUCOSAMINE O-ACYLTRANSFERASE"/>
    <property type="match status" value="1"/>
</dbReference>
<dbReference type="UniPathway" id="UPA00359">
    <property type="reaction ID" value="UER00477"/>
</dbReference>
<organism evidence="9 10">
    <name type="scientific">Candidimonas nitroreducens</name>
    <dbReference type="NCBI Taxonomy" id="683354"/>
    <lineage>
        <taxon>Bacteria</taxon>
        <taxon>Pseudomonadati</taxon>
        <taxon>Pseudomonadota</taxon>
        <taxon>Betaproteobacteria</taxon>
        <taxon>Burkholderiales</taxon>
        <taxon>Alcaligenaceae</taxon>
        <taxon>Candidimonas</taxon>
    </lineage>
</organism>
<evidence type="ECO:0000256" key="2">
    <source>
        <dbReference type="ARBA" id="ARBA00022556"/>
    </source>
</evidence>
<dbReference type="GO" id="GO:0016020">
    <property type="term" value="C:membrane"/>
    <property type="evidence" value="ECO:0007669"/>
    <property type="project" value="GOC"/>
</dbReference>
<comment type="function">
    <text evidence="7">Involved in the biosynthesis of lipid A, a phosphorylated glycolipid that anchors the lipopolysaccharide to the outer membrane of the cell.</text>
</comment>
<evidence type="ECO:0000256" key="5">
    <source>
        <dbReference type="ARBA" id="ARBA00023098"/>
    </source>
</evidence>
<keyword evidence="3 7" id="KW-0808">Transferase</keyword>
<dbReference type="EC" id="2.3.1.129" evidence="7"/>
<dbReference type="NCBIfam" id="NF003657">
    <property type="entry name" value="PRK05289.1"/>
    <property type="match status" value="1"/>
</dbReference>
<gene>
    <name evidence="7" type="primary">lpxA</name>
    <name evidence="9" type="ORF">CEY11_01700</name>
</gene>
<dbReference type="Gene3D" id="1.20.1180.10">
    <property type="entry name" value="Udp N-acetylglucosamine O-acyltransferase, C-terminal domain"/>
    <property type="match status" value="1"/>
</dbReference>
<comment type="pathway">
    <text evidence="7">Glycolipid biosynthesis; lipid IV(A) biosynthesis; lipid IV(A) from (3R)-3-hydroxytetradecanoyl-[acyl-carrier-protein] and UDP-N-acetyl-alpha-D-glucosamine: step 1/6.</text>
</comment>
<evidence type="ECO:0000259" key="8">
    <source>
        <dbReference type="Pfam" id="PF13720"/>
    </source>
</evidence>
<protein>
    <recommendedName>
        <fullName evidence="7">Acyl-[acyl-carrier-protein]--UDP-N-acetylglucosamine O-acyltransferase</fullName>
        <shortName evidence="7">UDP-N-acetylglucosamine acyltransferase</shortName>
        <ecNumber evidence="7">2.3.1.129</ecNumber>
    </recommendedName>
</protein>
<dbReference type="PANTHER" id="PTHR43480:SF1">
    <property type="entry name" value="ACYL-[ACYL-CARRIER-PROTEIN]--UDP-N-ACETYLGLUCOSAMINE O-ACYLTRANSFERASE, MITOCHONDRIAL-RELATED"/>
    <property type="match status" value="1"/>
</dbReference>
<feature type="domain" description="UDP N-acetylglucosamine O-acyltransferase C-terminal" evidence="8">
    <location>
        <begin position="178"/>
        <end position="262"/>
    </location>
</feature>
<dbReference type="GO" id="GO:0009245">
    <property type="term" value="P:lipid A biosynthetic process"/>
    <property type="evidence" value="ECO:0007669"/>
    <property type="project" value="UniProtKB-UniRule"/>
</dbReference>
<dbReference type="GO" id="GO:0005737">
    <property type="term" value="C:cytoplasm"/>
    <property type="evidence" value="ECO:0007669"/>
    <property type="project" value="UniProtKB-SubCell"/>
</dbReference>
<comment type="catalytic activity">
    <reaction evidence="7">
        <text>a (3R)-hydroxyacyl-[ACP] + UDP-N-acetyl-alpha-D-glucosamine = a UDP-3-O-[(3R)-3-hydroxyacyl]-N-acetyl-alpha-D-glucosamine + holo-[ACP]</text>
        <dbReference type="Rhea" id="RHEA:67812"/>
        <dbReference type="Rhea" id="RHEA-COMP:9685"/>
        <dbReference type="Rhea" id="RHEA-COMP:9945"/>
        <dbReference type="ChEBI" id="CHEBI:57705"/>
        <dbReference type="ChEBI" id="CHEBI:64479"/>
        <dbReference type="ChEBI" id="CHEBI:78827"/>
        <dbReference type="ChEBI" id="CHEBI:173225"/>
        <dbReference type="EC" id="2.3.1.129"/>
    </reaction>
</comment>
<dbReference type="InterPro" id="IPR010137">
    <property type="entry name" value="Lipid_A_LpxA"/>
</dbReference>
<comment type="caution">
    <text evidence="9">The sequence shown here is derived from an EMBL/GenBank/DDBJ whole genome shotgun (WGS) entry which is preliminary data.</text>
</comment>
<name>A0A225MWH6_9BURK</name>
<dbReference type="Pfam" id="PF00132">
    <property type="entry name" value="Hexapep"/>
    <property type="match status" value="1"/>
</dbReference>
<keyword evidence="2 7" id="KW-0441">Lipid A biosynthesis</keyword>
<keyword evidence="7" id="KW-0963">Cytoplasm</keyword>
<dbReference type="InterPro" id="IPR011004">
    <property type="entry name" value="Trimer_LpxA-like_sf"/>
</dbReference>